<reference evidence="1" key="1">
    <citation type="submission" date="2014-09" db="EMBL/GenBank/DDBJ databases">
        <authorList>
            <person name="Magalhaes I.L.F."/>
            <person name="Oliveira U."/>
            <person name="Santos F.R."/>
            <person name="Vidigal T.H.D.A."/>
            <person name="Brescovit A.D."/>
            <person name="Santos A.J."/>
        </authorList>
    </citation>
    <scope>NUCLEOTIDE SEQUENCE</scope>
    <source>
        <tissue evidence="1">Shoot tissue taken approximately 20 cm above the soil surface</tissue>
    </source>
</reference>
<organism evidence="1">
    <name type="scientific">Arundo donax</name>
    <name type="common">Giant reed</name>
    <name type="synonym">Donax arundinaceus</name>
    <dbReference type="NCBI Taxonomy" id="35708"/>
    <lineage>
        <taxon>Eukaryota</taxon>
        <taxon>Viridiplantae</taxon>
        <taxon>Streptophyta</taxon>
        <taxon>Embryophyta</taxon>
        <taxon>Tracheophyta</taxon>
        <taxon>Spermatophyta</taxon>
        <taxon>Magnoliopsida</taxon>
        <taxon>Liliopsida</taxon>
        <taxon>Poales</taxon>
        <taxon>Poaceae</taxon>
        <taxon>PACMAD clade</taxon>
        <taxon>Arundinoideae</taxon>
        <taxon>Arundineae</taxon>
        <taxon>Arundo</taxon>
    </lineage>
</organism>
<dbReference type="EMBL" id="GBRH01226968">
    <property type="protein sequence ID" value="JAD70927.1"/>
    <property type="molecule type" value="Transcribed_RNA"/>
</dbReference>
<sequence length="15" mass="1683">MLSLLPLQSPTKQIN</sequence>
<name>A0A0A9CHD4_ARUDO</name>
<accession>A0A0A9CHD4</accession>
<reference evidence="1" key="2">
    <citation type="journal article" date="2015" name="Data Brief">
        <title>Shoot transcriptome of the giant reed, Arundo donax.</title>
        <authorList>
            <person name="Barrero R.A."/>
            <person name="Guerrero F.D."/>
            <person name="Moolhuijzen P."/>
            <person name="Goolsby J.A."/>
            <person name="Tidwell J."/>
            <person name="Bellgard S.E."/>
            <person name="Bellgard M.I."/>
        </authorList>
    </citation>
    <scope>NUCLEOTIDE SEQUENCE</scope>
    <source>
        <tissue evidence="1">Shoot tissue taken approximately 20 cm above the soil surface</tissue>
    </source>
</reference>
<proteinExistence type="predicted"/>
<evidence type="ECO:0000313" key="1">
    <source>
        <dbReference type="EMBL" id="JAD70927.1"/>
    </source>
</evidence>
<protein>
    <submittedName>
        <fullName evidence="1">Uncharacterized protein</fullName>
    </submittedName>
</protein>